<evidence type="ECO:0000259" key="2">
    <source>
        <dbReference type="Pfam" id="PF02371"/>
    </source>
</evidence>
<dbReference type="AlphaFoldDB" id="A0A4Q5MUR7"/>
<dbReference type="Pfam" id="PF01548">
    <property type="entry name" value="DEDD_Tnp_IS110"/>
    <property type="match status" value="1"/>
</dbReference>
<proteinExistence type="predicted"/>
<dbReference type="PANTHER" id="PTHR33055">
    <property type="entry name" value="TRANSPOSASE FOR INSERTION SEQUENCE ELEMENT IS1111A"/>
    <property type="match status" value="1"/>
</dbReference>
<dbReference type="PANTHER" id="PTHR33055:SF16">
    <property type="entry name" value="TRANSPOSASE FOR INSERTION SEQUENCE ELEMENT IS1547"/>
    <property type="match status" value="1"/>
</dbReference>
<gene>
    <name evidence="3" type="ORF">EUA98_19540</name>
</gene>
<accession>A0A4Q5MUR7</accession>
<dbReference type="GO" id="GO:0003677">
    <property type="term" value="F:DNA binding"/>
    <property type="evidence" value="ECO:0007669"/>
    <property type="project" value="InterPro"/>
</dbReference>
<dbReference type="Proteomes" id="UP000293764">
    <property type="component" value="Unassembled WGS sequence"/>
</dbReference>
<organism evidence="3 4">
    <name type="scientific">Pengzhenrongella frigida</name>
    <dbReference type="NCBI Taxonomy" id="1259133"/>
    <lineage>
        <taxon>Bacteria</taxon>
        <taxon>Bacillati</taxon>
        <taxon>Actinomycetota</taxon>
        <taxon>Actinomycetes</taxon>
        <taxon>Micrococcales</taxon>
        <taxon>Pengzhenrongella</taxon>
    </lineage>
</organism>
<dbReference type="InterPro" id="IPR003346">
    <property type="entry name" value="Transposase_20"/>
</dbReference>
<dbReference type="Pfam" id="PF02371">
    <property type="entry name" value="Transposase_20"/>
    <property type="match status" value="1"/>
</dbReference>
<dbReference type="InterPro" id="IPR047650">
    <property type="entry name" value="Transpos_IS110"/>
</dbReference>
<dbReference type="GO" id="GO:0004803">
    <property type="term" value="F:transposase activity"/>
    <property type="evidence" value="ECO:0007669"/>
    <property type="project" value="InterPro"/>
</dbReference>
<reference evidence="3 4" key="1">
    <citation type="submission" date="2019-01" db="EMBL/GenBank/DDBJ databases">
        <title>Novel species of Cellulomonas.</title>
        <authorList>
            <person name="Liu Q."/>
            <person name="Xin Y.-H."/>
        </authorList>
    </citation>
    <scope>NUCLEOTIDE SEQUENCE [LARGE SCALE GENOMIC DNA]</scope>
    <source>
        <strain evidence="3 4">HLT2-17</strain>
    </source>
</reference>
<keyword evidence="4" id="KW-1185">Reference proteome</keyword>
<dbReference type="EMBL" id="SDWW01000111">
    <property type="protein sequence ID" value="RYV49302.1"/>
    <property type="molecule type" value="Genomic_DNA"/>
</dbReference>
<sequence length="410" mass="44227">MTSIHPAAHPAALPAVIAGVDTHADTHHAAVIATTGVHLADAEFDATADGYRELRVFITSFGQLQTVGIEGTNSYGAGLSRHLRQSGIRVVEVMRPKRQAPRRRGKSDPIDAFAAAAAVLAGGDMPTPKNADGDVEAIRVLHAARRSAVKARGNASRQIKCLLVTAPDFVRAHFRGLSDKNLLASLNAVRPGPARDGVDQATLHALRHLARRHRYLSEEILQLESDLEVIVTRAAPALIAAKGFGLVTTAQLLITAGDNPDRITGEASFAALCGVAPIPASSGKTTRFRLCRGGDRQANCALHQVVLVRMSCDPRTRAYIAKRTAEGKSTRDIMRCLKRAVAREVYHLITNPVAVPRTDDLRPLRLARGLTLQTASGHFAVWPAKISRIERGLTRDDELADAYRQWLQAA</sequence>
<dbReference type="GO" id="GO:0006313">
    <property type="term" value="P:DNA transposition"/>
    <property type="evidence" value="ECO:0007669"/>
    <property type="project" value="InterPro"/>
</dbReference>
<name>A0A4Q5MUR7_9MICO</name>
<evidence type="ECO:0000313" key="4">
    <source>
        <dbReference type="Proteomes" id="UP000293764"/>
    </source>
</evidence>
<dbReference type="NCBIfam" id="NF033542">
    <property type="entry name" value="transpos_IS110"/>
    <property type="match status" value="1"/>
</dbReference>
<feature type="domain" description="Transposase IS110-like N-terminal" evidence="1">
    <location>
        <begin position="18"/>
        <end position="164"/>
    </location>
</feature>
<evidence type="ECO:0000313" key="3">
    <source>
        <dbReference type="EMBL" id="RYV49302.1"/>
    </source>
</evidence>
<evidence type="ECO:0000259" key="1">
    <source>
        <dbReference type="Pfam" id="PF01548"/>
    </source>
</evidence>
<comment type="caution">
    <text evidence="3">The sequence shown here is derived from an EMBL/GenBank/DDBJ whole genome shotgun (WGS) entry which is preliminary data.</text>
</comment>
<dbReference type="InterPro" id="IPR002525">
    <property type="entry name" value="Transp_IS110-like_N"/>
</dbReference>
<dbReference type="OrthoDB" id="4337860at2"/>
<protein>
    <submittedName>
        <fullName evidence="3">IS110 family transposase</fullName>
    </submittedName>
</protein>
<feature type="domain" description="Transposase IS116/IS110/IS902 C-terminal" evidence="2">
    <location>
        <begin position="239"/>
        <end position="320"/>
    </location>
</feature>